<sequence>MLSEETLNEYRRMTPGQRFNLTLRAIRESIPYLDSGTPDQVERRFQLIRRENDLRNENMLKAMARLQDAE</sequence>
<organism evidence="1 2">
    <name type="scientific">Lacipirellula parvula</name>
    <dbReference type="NCBI Taxonomy" id="2650471"/>
    <lineage>
        <taxon>Bacteria</taxon>
        <taxon>Pseudomonadati</taxon>
        <taxon>Planctomycetota</taxon>
        <taxon>Planctomycetia</taxon>
        <taxon>Pirellulales</taxon>
        <taxon>Lacipirellulaceae</taxon>
        <taxon>Lacipirellula</taxon>
    </lineage>
</organism>
<dbReference type="EMBL" id="AP021861">
    <property type="protein sequence ID" value="BBO36506.1"/>
    <property type="molecule type" value="Genomic_DNA"/>
</dbReference>
<protein>
    <submittedName>
        <fullName evidence="1">Uncharacterized protein</fullName>
    </submittedName>
</protein>
<dbReference type="RefSeq" id="WP_152101664.1">
    <property type="nucleotide sequence ID" value="NZ_AP021861.1"/>
</dbReference>
<dbReference type="KEGG" id="lpav:PLANPX_6118"/>
<accession>A0A5K7XNA5</accession>
<evidence type="ECO:0000313" key="1">
    <source>
        <dbReference type="EMBL" id="BBO36506.1"/>
    </source>
</evidence>
<keyword evidence="2" id="KW-1185">Reference proteome</keyword>
<evidence type="ECO:0000313" key="2">
    <source>
        <dbReference type="Proteomes" id="UP000326837"/>
    </source>
</evidence>
<gene>
    <name evidence="1" type="ORF">PLANPX_6118</name>
</gene>
<name>A0A5K7XNA5_9BACT</name>
<dbReference type="AlphaFoldDB" id="A0A5K7XNA5"/>
<proteinExistence type="predicted"/>
<reference evidence="2" key="1">
    <citation type="submission" date="2019-10" db="EMBL/GenBank/DDBJ databases">
        <title>Lacipirellula parvula gen. nov., sp. nov., representing a lineage of planctomycetes widespread in freshwater anoxic habitats, and description of the family Lacipirellulaceae.</title>
        <authorList>
            <person name="Dedysh S.N."/>
            <person name="Kulichevskaya I.S."/>
            <person name="Beletsky A.V."/>
            <person name="Rakitin A.L."/>
            <person name="Mardanov A.V."/>
            <person name="Ivanova A.A."/>
            <person name="Saltykova V.X."/>
            <person name="Rijpstra W.I.C."/>
            <person name="Sinninghe Damste J.S."/>
            <person name="Ravin N.V."/>
        </authorList>
    </citation>
    <scope>NUCLEOTIDE SEQUENCE [LARGE SCALE GENOMIC DNA]</scope>
    <source>
        <strain evidence="2">PX69</strain>
    </source>
</reference>
<dbReference type="Proteomes" id="UP000326837">
    <property type="component" value="Chromosome"/>
</dbReference>